<gene>
    <name evidence="9" type="ORF">SAMN05216366_10686</name>
</gene>
<dbReference type="InterPro" id="IPR020103">
    <property type="entry name" value="PsdUridine_synth_cat_dom_sf"/>
</dbReference>
<evidence type="ECO:0000256" key="1">
    <source>
        <dbReference type="ARBA" id="ARBA00000073"/>
    </source>
</evidence>
<evidence type="ECO:0000256" key="3">
    <source>
        <dbReference type="ARBA" id="ARBA00022884"/>
    </source>
</evidence>
<dbReference type="Pfam" id="PF01479">
    <property type="entry name" value="S4"/>
    <property type="match status" value="1"/>
</dbReference>
<protein>
    <recommendedName>
        <fullName evidence="7">Pseudouridine synthase</fullName>
        <ecNumber evidence="7">5.4.99.-</ecNumber>
    </recommendedName>
</protein>
<feature type="active site" evidence="5">
    <location>
        <position position="139"/>
    </location>
</feature>
<dbReference type="FunFam" id="3.30.2350.10:FF:000006">
    <property type="entry name" value="Pseudouridine synthase"/>
    <property type="match status" value="1"/>
</dbReference>
<dbReference type="NCBIfam" id="TIGR00005">
    <property type="entry name" value="rluA_subfam"/>
    <property type="match status" value="1"/>
</dbReference>
<comment type="catalytic activity">
    <reaction evidence="1 7">
        <text>a uridine in RNA = a pseudouridine in RNA</text>
        <dbReference type="Rhea" id="RHEA:48348"/>
        <dbReference type="Rhea" id="RHEA-COMP:12068"/>
        <dbReference type="Rhea" id="RHEA-COMP:12069"/>
        <dbReference type="ChEBI" id="CHEBI:65314"/>
        <dbReference type="ChEBI" id="CHEBI:65315"/>
    </reaction>
</comment>
<dbReference type="SMART" id="SM00363">
    <property type="entry name" value="S4"/>
    <property type="match status" value="1"/>
</dbReference>
<accession>A0A1H0Q058</accession>
<evidence type="ECO:0000256" key="4">
    <source>
        <dbReference type="ARBA" id="ARBA00023235"/>
    </source>
</evidence>
<dbReference type="Pfam" id="PF00849">
    <property type="entry name" value="PseudoU_synth_2"/>
    <property type="match status" value="1"/>
</dbReference>
<dbReference type="SUPFAM" id="SSF55120">
    <property type="entry name" value="Pseudouridine synthase"/>
    <property type="match status" value="1"/>
</dbReference>
<dbReference type="PANTHER" id="PTHR21600:SF44">
    <property type="entry name" value="RIBOSOMAL LARGE SUBUNIT PSEUDOURIDINE SYNTHASE D"/>
    <property type="match status" value="1"/>
</dbReference>
<dbReference type="GO" id="GO:0000455">
    <property type="term" value="P:enzyme-directed rRNA pseudouridine synthesis"/>
    <property type="evidence" value="ECO:0007669"/>
    <property type="project" value="UniProtKB-ARBA"/>
</dbReference>
<keyword evidence="3 6" id="KW-0694">RNA-binding</keyword>
<dbReference type="AlphaFoldDB" id="A0A1H0Q058"/>
<comment type="similarity">
    <text evidence="2 7">Belongs to the pseudouridine synthase RluA family.</text>
</comment>
<dbReference type="GO" id="GO:0120159">
    <property type="term" value="F:rRNA pseudouridine synthase activity"/>
    <property type="evidence" value="ECO:0007669"/>
    <property type="project" value="UniProtKB-ARBA"/>
</dbReference>
<feature type="domain" description="RNA-binding S4" evidence="8">
    <location>
        <begin position="16"/>
        <end position="73"/>
    </location>
</feature>
<sequence length="312" mass="34535">MNNMEPVVFTAEEKGQRLDVFVVEKCPELSRSHVQKLIEQGHVLVDGAQRKANFKLRGGEAVQVAQPEAEPITAAPEDIPLDILFEDKDIIVVNKARGMVVHPASGVYSGTLVNALLYHCQDLSGINGEIRPGIVHRLDKDTSGVMVCAKNDTAHLDLAEQIRTKAAHRTYWAIVHGNIKEEGGIIKGDIGRHPTDRKKMAIVRENGKPAVTHFKVLERFGEYTLVECKLETGRTHQIRVHMNSIGHPLVNDPKYGPKKSSPFAIQGQALHSLQLTLTHPVTREEMTFTAPLPADMEKILTGLRNKRAKAAQ</sequence>
<dbReference type="SUPFAM" id="SSF55174">
    <property type="entry name" value="Alpha-L RNA-binding motif"/>
    <property type="match status" value="1"/>
</dbReference>
<dbReference type="PANTHER" id="PTHR21600">
    <property type="entry name" value="MITOCHONDRIAL RNA PSEUDOURIDINE SYNTHASE"/>
    <property type="match status" value="1"/>
</dbReference>
<evidence type="ECO:0000256" key="2">
    <source>
        <dbReference type="ARBA" id="ARBA00010876"/>
    </source>
</evidence>
<evidence type="ECO:0000256" key="5">
    <source>
        <dbReference type="PIRSR" id="PIRSR606225-1"/>
    </source>
</evidence>
<proteinExistence type="inferred from homology"/>
<evidence type="ECO:0000313" key="10">
    <source>
        <dbReference type="Proteomes" id="UP000182412"/>
    </source>
</evidence>
<dbReference type="EC" id="5.4.99.-" evidence="7"/>
<dbReference type="InterPro" id="IPR006225">
    <property type="entry name" value="PsdUridine_synth_RluC/D"/>
</dbReference>
<dbReference type="InterPro" id="IPR050188">
    <property type="entry name" value="RluA_PseudoU_synthase"/>
</dbReference>
<dbReference type="InterPro" id="IPR036986">
    <property type="entry name" value="S4_RNA-bd_sf"/>
</dbReference>
<dbReference type="Proteomes" id="UP000182412">
    <property type="component" value="Unassembled WGS sequence"/>
</dbReference>
<dbReference type="InterPro" id="IPR006224">
    <property type="entry name" value="PsdUridine_synth_RluA-like_CS"/>
</dbReference>
<dbReference type="OrthoDB" id="9807829at2"/>
<dbReference type="RefSeq" id="WP_074571711.1">
    <property type="nucleotide sequence ID" value="NZ_FNJQ01000006.1"/>
</dbReference>
<dbReference type="EMBL" id="FNJQ01000006">
    <property type="protein sequence ID" value="SDP10772.1"/>
    <property type="molecule type" value="Genomic_DNA"/>
</dbReference>
<dbReference type="CDD" id="cd02869">
    <property type="entry name" value="PseudoU_synth_RluA_like"/>
    <property type="match status" value="1"/>
</dbReference>
<dbReference type="PROSITE" id="PS01129">
    <property type="entry name" value="PSI_RLU"/>
    <property type="match status" value="1"/>
</dbReference>
<name>A0A1H0Q058_SELRU</name>
<evidence type="ECO:0000256" key="7">
    <source>
        <dbReference type="RuleBase" id="RU362028"/>
    </source>
</evidence>
<keyword evidence="4 7" id="KW-0413">Isomerase</keyword>
<comment type="function">
    <text evidence="7">Responsible for synthesis of pseudouridine from uracil.</text>
</comment>
<dbReference type="CDD" id="cd00165">
    <property type="entry name" value="S4"/>
    <property type="match status" value="1"/>
</dbReference>
<dbReference type="InterPro" id="IPR002942">
    <property type="entry name" value="S4_RNA-bd"/>
</dbReference>
<dbReference type="Gene3D" id="3.10.290.10">
    <property type="entry name" value="RNA-binding S4 domain"/>
    <property type="match status" value="1"/>
</dbReference>
<reference evidence="9 10" key="1">
    <citation type="submission" date="2016-10" db="EMBL/GenBank/DDBJ databases">
        <authorList>
            <person name="de Groot N.N."/>
        </authorList>
    </citation>
    <scope>NUCLEOTIDE SEQUENCE [LARGE SCALE GENOMIC DNA]</scope>
    <source>
        <strain evidence="9 10">S137</strain>
    </source>
</reference>
<evidence type="ECO:0000259" key="8">
    <source>
        <dbReference type="SMART" id="SM00363"/>
    </source>
</evidence>
<dbReference type="Gene3D" id="3.30.2350.10">
    <property type="entry name" value="Pseudouridine synthase"/>
    <property type="match status" value="1"/>
</dbReference>
<dbReference type="InterPro" id="IPR006145">
    <property type="entry name" value="PsdUridine_synth_RsuA/RluA"/>
</dbReference>
<evidence type="ECO:0000313" key="9">
    <source>
        <dbReference type="EMBL" id="SDP10772.1"/>
    </source>
</evidence>
<evidence type="ECO:0000256" key="6">
    <source>
        <dbReference type="PROSITE-ProRule" id="PRU00182"/>
    </source>
</evidence>
<organism evidence="9 10">
    <name type="scientific">Selenomonas ruminantium</name>
    <dbReference type="NCBI Taxonomy" id="971"/>
    <lineage>
        <taxon>Bacteria</taxon>
        <taxon>Bacillati</taxon>
        <taxon>Bacillota</taxon>
        <taxon>Negativicutes</taxon>
        <taxon>Selenomonadales</taxon>
        <taxon>Selenomonadaceae</taxon>
        <taxon>Selenomonas</taxon>
    </lineage>
</organism>
<dbReference type="PROSITE" id="PS50889">
    <property type="entry name" value="S4"/>
    <property type="match status" value="1"/>
</dbReference>
<dbReference type="GO" id="GO:0003723">
    <property type="term" value="F:RNA binding"/>
    <property type="evidence" value="ECO:0007669"/>
    <property type="project" value="UniProtKB-KW"/>
</dbReference>